<accession>F2NEC1</accession>
<protein>
    <submittedName>
        <fullName evidence="1">Uncharacterized protein</fullName>
    </submittedName>
</protein>
<organism evidence="1 2">
    <name type="scientific">Desulfobacca acetoxidans (strain ATCC 700848 / DSM 11109 / ASRB2)</name>
    <dbReference type="NCBI Taxonomy" id="880072"/>
    <lineage>
        <taxon>Bacteria</taxon>
        <taxon>Pseudomonadati</taxon>
        <taxon>Thermodesulfobacteriota</taxon>
        <taxon>Desulfobaccia</taxon>
        <taxon>Desulfobaccales</taxon>
        <taxon>Desulfobaccaceae</taxon>
        <taxon>Desulfobacca</taxon>
    </lineage>
</organism>
<dbReference type="EMBL" id="CP002629">
    <property type="protein sequence ID" value="AEB08111.1"/>
    <property type="molecule type" value="Genomic_DNA"/>
</dbReference>
<dbReference type="AlphaFoldDB" id="F2NEC1"/>
<reference evidence="1 2" key="1">
    <citation type="journal article" date="2011" name="Stand. Genomic Sci.">
        <title>Complete genome sequence of the acetate-degrading sulfate reducer Desulfobacca acetoxidans type strain (ASRB2).</title>
        <authorList>
            <person name="Goker M."/>
            <person name="Teshima H."/>
            <person name="Lapidus A."/>
            <person name="Nolan M."/>
            <person name="Lucas S."/>
            <person name="Hammon N."/>
            <person name="Deshpande S."/>
            <person name="Cheng J.F."/>
            <person name="Tapia R."/>
            <person name="Han C."/>
            <person name="Goodwin L."/>
            <person name="Pitluck S."/>
            <person name="Huntemann M."/>
            <person name="Liolios K."/>
            <person name="Ivanova N."/>
            <person name="Pagani I."/>
            <person name="Mavromatis K."/>
            <person name="Ovchinikova G."/>
            <person name="Pati A."/>
            <person name="Chen A."/>
            <person name="Palaniappan K."/>
            <person name="Land M."/>
            <person name="Hauser L."/>
            <person name="Brambilla E.M."/>
            <person name="Rohde M."/>
            <person name="Spring S."/>
            <person name="Detter J.C."/>
            <person name="Woyke T."/>
            <person name="Bristow J."/>
            <person name="Eisen J.A."/>
            <person name="Markowitz V."/>
            <person name="Hugenholtz P."/>
            <person name="Kyrpides N.C."/>
            <person name="Klenk H.P."/>
        </authorList>
    </citation>
    <scope>NUCLEOTIDE SEQUENCE [LARGE SCALE GENOMIC DNA]</scope>
    <source>
        <strain evidence="2">ATCC 700848 / DSM 11109 / ASRB2</strain>
    </source>
</reference>
<dbReference type="STRING" id="880072.Desac_0218"/>
<reference evidence="2" key="2">
    <citation type="submission" date="2011-03" db="EMBL/GenBank/DDBJ databases">
        <title>The complete genome of Desulfobacca acetoxidans DSM 11109.</title>
        <authorList>
            <consortium name="US DOE Joint Genome Institute (JGI-PGF)"/>
            <person name="Lucas S."/>
            <person name="Copeland A."/>
            <person name="Lapidus A."/>
            <person name="Bruce D."/>
            <person name="Goodwin L."/>
            <person name="Pitluck S."/>
            <person name="Peters L."/>
            <person name="Kyrpides N."/>
            <person name="Mavromatis K."/>
            <person name="Ivanova N."/>
            <person name="Ovchinnikova G."/>
            <person name="Teshima H."/>
            <person name="Detter J.C."/>
            <person name="Han C."/>
            <person name="Land M."/>
            <person name="Hauser L."/>
            <person name="Markowitz V."/>
            <person name="Cheng J.-F."/>
            <person name="Hugenholtz P."/>
            <person name="Woyke T."/>
            <person name="Wu D."/>
            <person name="Spring S."/>
            <person name="Schueler E."/>
            <person name="Brambilla E."/>
            <person name="Klenk H.-P."/>
            <person name="Eisen J.A."/>
        </authorList>
    </citation>
    <scope>NUCLEOTIDE SEQUENCE [LARGE SCALE GENOMIC DNA]</scope>
    <source>
        <strain evidence="2">ATCC 700848 / DSM 11109 / ASRB2</strain>
    </source>
</reference>
<sequence>MRISCPNCGNDTEFYEVAEEVTITTYYVQNEDGSFTSVNDRSEILGEVRFFCGECHQEISQFHDRFLQMLF</sequence>
<evidence type="ECO:0000313" key="2">
    <source>
        <dbReference type="Proteomes" id="UP000000483"/>
    </source>
</evidence>
<proteinExistence type="predicted"/>
<dbReference type="OrthoDB" id="5431954at2"/>
<keyword evidence="2" id="KW-1185">Reference proteome</keyword>
<dbReference type="KEGG" id="dao:Desac_0218"/>
<dbReference type="RefSeq" id="WP_013705224.1">
    <property type="nucleotide sequence ID" value="NC_015388.1"/>
</dbReference>
<dbReference type="HOGENOM" id="CLU_187498_0_0_7"/>
<dbReference type="eggNOG" id="ENOG5033DTR">
    <property type="taxonomic scope" value="Bacteria"/>
</dbReference>
<gene>
    <name evidence="1" type="ordered locus">Desac_0218</name>
</gene>
<name>F2NEC1_DESAR</name>
<evidence type="ECO:0000313" key="1">
    <source>
        <dbReference type="EMBL" id="AEB08111.1"/>
    </source>
</evidence>
<dbReference type="Proteomes" id="UP000000483">
    <property type="component" value="Chromosome"/>
</dbReference>